<keyword evidence="5" id="KW-0251">Elongation factor</keyword>
<dbReference type="Proteomes" id="UP001162001">
    <property type="component" value="Segment"/>
</dbReference>
<keyword evidence="6" id="KW-1185">Reference proteome</keyword>
<dbReference type="PANTHER" id="PTHR43721">
    <property type="entry name" value="ELONGATION FACTOR TU-RELATED"/>
    <property type="match status" value="1"/>
</dbReference>
<dbReference type="InterPro" id="IPR027417">
    <property type="entry name" value="P-loop_NTPase"/>
</dbReference>
<feature type="compositionally biased region" description="Basic and acidic residues" evidence="3">
    <location>
        <begin position="459"/>
        <end position="472"/>
    </location>
</feature>
<reference evidence="5 6" key="1">
    <citation type="submission" date="2020-04" db="EMBL/GenBank/DDBJ databases">
        <title>Advantages and limits of metagenomic assembly and binning of a giant virus.</title>
        <authorList>
            <person name="Schulz F."/>
            <person name="Andreani J."/>
            <person name="Francis R."/>
            <person name="Boudjemaa H."/>
            <person name="Bou Khalil J.Y."/>
            <person name="Lee J."/>
            <person name="La Scola B."/>
            <person name="Woyke T."/>
        </authorList>
    </citation>
    <scope>NUCLEOTIDE SEQUENCE [LARGE SCALE GENOMIC DNA]</scope>
    <source>
        <strain evidence="5 6">FV1/VV64</strain>
    </source>
</reference>
<dbReference type="SUPFAM" id="SSF50447">
    <property type="entry name" value="Translation proteins"/>
    <property type="match status" value="1"/>
</dbReference>
<dbReference type="PANTHER" id="PTHR43721:SF9">
    <property type="entry name" value="GTP-BINDING PROTEIN 1"/>
    <property type="match status" value="1"/>
</dbReference>
<dbReference type="Gene3D" id="2.40.30.10">
    <property type="entry name" value="Translation factors"/>
    <property type="match status" value="2"/>
</dbReference>
<evidence type="ECO:0000256" key="3">
    <source>
        <dbReference type="SAM" id="MobiDB-lite"/>
    </source>
</evidence>
<dbReference type="Pfam" id="PF00009">
    <property type="entry name" value="GTP_EFTU"/>
    <property type="match status" value="1"/>
</dbReference>
<gene>
    <name evidence="5" type="ORF">Fadolivirus_1_331</name>
</gene>
<dbReference type="InterPro" id="IPR050055">
    <property type="entry name" value="EF-Tu_GTPase"/>
</dbReference>
<dbReference type="GO" id="GO:0003924">
    <property type="term" value="F:GTPase activity"/>
    <property type="evidence" value="ECO:0007669"/>
    <property type="project" value="InterPro"/>
</dbReference>
<dbReference type="EMBL" id="MT418680">
    <property type="protein sequence ID" value="QKF93789.1"/>
    <property type="molecule type" value="Genomic_DNA"/>
</dbReference>
<dbReference type="CDD" id="cd03708">
    <property type="entry name" value="GTPBP_III"/>
    <property type="match status" value="1"/>
</dbReference>
<evidence type="ECO:0000256" key="1">
    <source>
        <dbReference type="ARBA" id="ARBA00022741"/>
    </source>
</evidence>
<dbReference type="InterPro" id="IPR009001">
    <property type="entry name" value="Transl_elong_EF1A/Init_IF2_C"/>
</dbReference>
<dbReference type="SUPFAM" id="SSF50465">
    <property type="entry name" value="EF-Tu/eEF-1alpha/eIF2-gamma C-terminal domain"/>
    <property type="match status" value="1"/>
</dbReference>
<dbReference type="InterPro" id="IPR000795">
    <property type="entry name" value="T_Tr_GTP-bd_dom"/>
</dbReference>
<name>A0A7D3UUW8_9VIRU</name>
<evidence type="ECO:0000313" key="6">
    <source>
        <dbReference type="Proteomes" id="UP001162001"/>
    </source>
</evidence>
<feature type="compositionally biased region" description="Basic and acidic residues" evidence="3">
    <location>
        <begin position="496"/>
        <end position="513"/>
    </location>
</feature>
<dbReference type="InterPro" id="IPR009000">
    <property type="entry name" value="Transl_B-barrel_sf"/>
</dbReference>
<organism evidence="5 6">
    <name type="scientific">Fadolivirus FV1/VV64</name>
    <dbReference type="NCBI Taxonomy" id="3070911"/>
    <lineage>
        <taxon>Viruses</taxon>
        <taxon>Varidnaviria</taxon>
        <taxon>Bamfordvirae</taxon>
        <taxon>Nucleocytoviricota</taxon>
        <taxon>Megaviricetes</taxon>
        <taxon>Imitervirales</taxon>
        <taxon>Mimiviridae</taxon>
        <taxon>Klosneuvirinae</taxon>
        <taxon>Fadolivirus</taxon>
        <taxon>Fadolivirus algeromassiliense</taxon>
    </lineage>
</organism>
<feature type="compositionally biased region" description="Basic residues" evidence="3">
    <location>
        <begin position="473"/>
        <end position="484"/>
    </location>
</feature>
<dbReference type="PROSITE" id="PS51722">
    <property type="entry name" value="G_TR_2"/>
    <property type="match status" value="1"/>
</dbReference>
<keyword evidence="2" id="KW-0342">GTP-binding</keyword>
<proteinExistence type="predicted"/>
<sequence>MDAIESVSKQDVNMEKTENVKQQNIADGNEITNVQPISNIQKDVCLVVAGSVDAGKSSFIGVITTGKLDDGKGSARATVAKHPHEVKEGKTSDISTRTLKYGDKNVTLIDLCGHEKYLKTTLFGITGLFPDYGIVIVSANRGLLKMTREHMGILLCMRIPIIVIVTRVDITPEPIYQNVLDTTTKLLKRSKRDPEIINGIEDFKIMNDPIKVKEREAEDKLKIDKLVKKLRVNPYVVPIISMSNKTGYYVDVIKHLMSGLEPRKIWDEITGSIFYIDSKFSPLGIGLVVSGLTKGKPINLGSEMLIGPYGNEFRKVKVWSMHNNNKEPINKISDRQRGCLAIKGHDKGGEVNKSNIRKGMIMISKEIEQNVCYQFTAEIEILAHSTVISPKYTPVIHCGTIRQSARIVLDEGQNLKLGDKALVKFRFVQHPEFMEKESIFFFREGTTRGVGTVKDILAIKDDPDPKPAEPKKARFHKQRRRGPRKNNGPSSNQPADKTRRFDKMAKKSNIEII</sequence>
<evidence type="ECO:0000256" key="2">
    <source>
        <dbReference type="ARBA" id="ARBA00023134"/>
    </source>
</evidence>
<keyword evidence="5" id="KW-0648">Protein biosynthesis</keyword>
<protein>
    <submittedName>
        <fullName evidence="5">GTP binding translation elongation factor</fullName>
    </submittedName>
</protein>
<accession>A0A7D3UUW8</accession>
<keyword evidence="1" id="KW-0547">Nucleotide-binding</keyword>
<evidence type="ECO:0000259" key="4">
    <source>
        <dbReference type="PROSITE" id="PS51722"/>
    </source>
</evidence>
<evidence type="ECO:0000313" key="5">
    <source>
        <dbReference type="EMBL" id="QKF93789.1"/>
    </source>
</evidence>
<feature type="region of interest" description="Disordered" evidence="3">
    <location>
        <begin position="459"/>
        <end position="513"/>
    </location>
</feature>
<dbReference type="SUPFAM" id="SSF52540">
    <property type="entry name" value="P-loop containing nucleoside triphosphate hydrolases"/>
    <property type="match status" value="1"/>
</dbReference>
<dbReference type="Gene3D" id="3.40.50.300">
    <property type="entry name" value="P-loop containing nucleotide triphosphate hydrolases"/>
    <property type="match status" value="1"/>
</dbReference>
<feature type="domain" description="Tr-type G" evidence="4">
    <location>
        <begin position="41"/>
        <end position="283"/>
    </location>
</feature>
<dbReference type="GO" id="GO:0005525">
    <property type="term" value="F:GTP binding"/>
    <property type="evidence" value="ECO:0007669"/>
    <property type="project" value="UniProtKB-KW"/>
</dbReference>